<evidence type="ECO:0000256" key="1">
    <source>
        <dbReference type="SAM" id="MobiDB-lite"/>
    </source>
</evidence>
<dbReference type="Proteomes" id="UP000093861">
    <property type="component" value="Unassembled WGS sequence"/>
</dbReference>
<comment type="caution">
    <text evidence="2">The sequence shown here is derived from an EMBL/GenBank/DDBJ whole genome shotgun (WGS) entry which is preliminary data.</text>
</comment>
<sequence>MTTEWIHVPLLPIPIPVQVPAQQAPSTPQYPQYQPYPGNQYPQYPGSQYPQYPGSQNPFLGPGY</sequence>
<feature type="region of interest" description="Disordered" evidence="1">
    <location>
        <begin position="21"/>
        <end position="64"/>
    </location>
</feature>
<gene>
    <name evidence="2" type="ORF">A5685_10580</name>
</gene>
<reference evidence="2 3" key="1">
    <citation type="submission" date="2016-06" db="EMBL/GenBank/DDBJ databases">
        <authorList>
            <person name="Kjaerup R.B."/>
            <person name="Dalgaard T.S."/>
            <person name="Juul-Madsen H.R."/>
        </authorList>
    </citation>
    <scope>NUCLEOTIDE SEQUENCE [LARGE SCALE GENOMIC DNA]</scope>
    <source>
        <strain evidence="2 3">E2464</strain>
    </source>
</reference>
<dbReference type="EMBL" id="LZJS01000134">
    <property type="protein sequence ID" value="OBH55225.1"/>
    <property type="molecule type" value="Genomic_DNA"/>
</dbReference>
<name>A0A1A2RU02_9MYCO</name>
<dbReference type="AlphaFoldDB" id="A0A1A2RU02"/>
<feature type="compositionally biased region" description="Low complexity" evidence="1">
    <location>
        <begin position="21"/>
        <end position="56"/>
    </location>
</feature>
<protein>
    <submittedName>
        <fullName evidence="2">Uncharacterized protein</fullName>
    </submittedName>
</protein>
<organism evidence="2 3">
    <name type="scientific">Mycobacterium colombiense</name>
    <dbReference type="NCBI Taxonomy" id="339268"/>
    <lineage>
        <taxon>Bacteria</taxon>
        <taxon>Bacillati</taxon>
        <taxon>Actinomycetota</taxon>
        <taxon>Actinomycetes</taxon>
        <taxon>Mycobacteriales</taxon>
        <taxon>Mycobacteriaceae</taxon>
        <taxon>Mycobacterium</taxon>
        <taxon>Mycobacterium avium complex (MAC)</taxon>
    </lineage>
</organism>
<evidence type="ECO:0000313" key="2">
    <source>
        <dbReference type="EMBL" id="OBH55225.1"/>
    </source>
</evidence>
<evidence type="ECO:0000313" key="3">
    <source>
        <dbReference type="Proteomes" id="UP000093861"/>
    </source>
</evidence>
<accession>A0A1A2RU02</accession>
<proteinExistence type="predicted"/>